<dbReference type="AlphaFoldDB" id="A0A318JWC3"/>
<evidence type="ECO:0000313" key="2">
    <source>
        <dbReference type="Proteomes" id="UP000247569"/>
    </source>
</evidence>
<dbReference type="Proteomes" id="UP000247569">
    <property type="component" value="Unassembled WGS sequence"/>
</dbReference>
<gene>
    <name evidence="1" type="ORF">DFR70_110170</name>
</gene>
<dbReference type="EMBL" id="QJKF01000010">
    <property type="protein sequence ID" value="PXX60330.1"/>
    <property type="molecule type" value="Genomic_DNA"/>
</dbReference>
<organism evidence="1 2">
    <name type="scientific">Nocardia tenerifensis</name>
    <dbReference type="NCBI Taxonomy" id="228006"/>
    <lineage>
        <taxon>Bacteria</taxon>
        <taxon>Bacillati</taxon>
        <taxon>Actinomycetota</taxon>
        <taxon>Actinomycetes</taxon>
        <taxon>Mycobacteriales</taxon>
        <taxon>Nocardiaceae</taxon>
        <taxon>Nocardia</taxon>
    </lineage>
</organism>
<name>A0A318JWC3_9NOCA</name>
<comment type="caution">
    <text evidence="1">The sequence shown here is derived from an EMBL/GenBank/DDBJ whole genome shotgun (WGS) entry which is preliminary data.</text>
</comment>
<sequence length="44" mass="4625">MAHVHAVVLGPLVVLTVLVPLRGGQVPELAVGQQFGKAREPARL</sequence>
<accession>A0A318JWC3</accession>
<evidence type="ECO:0000313" key="1">
    <source>
        <dbReference type="EMBL" id="PXX60330.1"/>
    </source>
</evidence>
<reference evidence="1 2" key="1">
    <citation type="submission" date="2018-05" db="EMBL/GenBank/DDBJ databases">
        <title>Genomic Encyclopedia of Type Strains, Phase IV (KMG-IV): sequencing the most valuable type-strain genomes for metagenomic binning, comparative biology and taxonomic classification.</title>
        <authorList>
            <person name="Goeker M."/>
        </authorList>
    </citation>
    <scope>NUCLEOTIDE SEQUENCE [LARGE SCALE GENOMIC DNA]</scope>
    <source>
        <strain evidence="1 2">DSM 44704</strain>
    </source>
</reference>
<protein>
    <submittedName>
        <fullName evidence="1">Uncharacterized protein</fullName>
    </submittedName>
</protein>
<proteinExistence type="predicted"/>
<keyword evidence="2" id="KW-1185">Reference proteome</keyword>